<sequence>MDDLLPKLLFFPQHPPPTTPLTDTQYDEGIRAQITAVKSLSDSKLLLHTSSGESVLDFINPAINTVPYAFTLLATINVLQKGSKNVKGENLWDNMTGFLANFDPRQIRYLGSELSTIIETVVEFAHRSGQSSAAVAPVSGALLRYDPTGGMLTSKHLVLVKLALSSRQWADAIPTLDNPILYFPTPQKPPKSKLLCNMANPPNAYITSDGGFSRKLKYHEILEYFLYRGMIYIGTRNWKKAQQSLEDVFTFPTKEGAVSKIQIDAYKKWILVGLLLEGKTLGLPKVTGSGPAKAFHIIAKPYEAVAQLFETGTAARLKAEVDTGNVVWQHDCNMGLILLVLAAYQKNQIRNLASIYTKMSIQEVHTSTTSAETGARLPNVQATETLVRSMIADGSLRATLSAPPSLVLSFSLVGQALSEPQFQRELAASTTQIKALTDEVKHTDHMLTHEKDYIKWLQKQKSNGKNVVDQGVSGMDMDMDGNGDDEEDLMAGAYR</sequence>
<proteinExistence type="predicted"/>
<evidence type="ECO:0000259" key="3">
    <source>
        <dbReference type="Pfam" id="PF22788"/>
    </source>
</evidence>
<dbReference type="GO" id="GO:0008180">
    <property type="term" value="C:COP9 signalosome"/>
    <property type="evidence" value="ECO:0007669"/>
    <property type="project" value="TreeGrafter"/>
</dbReference>
<evidence type="ECO:0000313" key="5">
    <source>
        <dbReference type="Proteomes" id="UP000481288"/>
    </source>
</evidence>
<evidence type="ECO:0000313" key="4">
    <source>
        <dbReference type="EMBL" id="TVY51487.1"/>
    </source>
</evidence>
<keyword evidence="5" id="KW-1185">Reference proteome</keyword>
<feature type="compositionally biased region" description="Acidic residues" evidence="2">
    <location>
        <begin position="477"/>
        <end position="489"/>
    </location>
</feature>
<dbReference type="PANTHER" id="PTHR10758">
    <property type="entry name" value="26S PROTEASOME NON-ATPASE REGULATORY SUBUNIT 3/COP9 SIGNALOSOME COMPLEX SUBUNIT 3"/>
    <property type="match status" value="1"/>
</dbReference>
<dbReference type="EMBL" id="QGMG01000802">
    <property type="protein sequence ID" value="TVY51487.1"/>
    <property type="molecule type" value="Genomic_DNA"/>
</dbReference>
<dbReference type="PANTHER" id="PTHR10758:SF1">
    <property type="entry name" value="COP9 SIGNALOSOME COMPLEX SUBUNIT 3"/>
    <property type="match status" value="1"/>
</dbReference>
<protein>
    <submittedName>
        <fullName evidence="4">COP9 signalosome complex subunit 3</fullName>
    </submittedName>
</protein>
<feature type="region of interest" description="Disordered" evidence="2">
    <location>
        <begin position="465"/>
        <end position="495"/>
    </location>
</feature>
<reference evidence="4 5" key="1">
    <citation type="submission" date="2018-05" db="EMBL/GenBank/DDBJ databases">
        <title>Whole genome sequencing for identification of molecular markers to develop diagnostic detection tools for the regulated plant pathogen Lachnellula willkommii.</title>
        <authorList>
            <person name="Giroux E."/>
            <person name="Bilodeau G."/>
        </authorList>
    </citation>
    <scope>NUCLEOTIDE SEQUENCE [LARGE SCALE GENOMIC DNA]</scope>
    <source>
        <strain evidence="4 5">CBS 625.97</strain>
    </source>
</reference>
<dbReference type="AlphaFoldDB" id="A0A7D8UL25"/>
<evidence type="ECO:0000256" key="1">
    <source>
        <dbReference type="ARBA" id="ARBA00022490"/>
    </source>
</evidence>
<dbReference type="OrthoDB" id="29061at2759"/>
<dbReference type="InterPro" id="IPR055089">
    <property type="entry name" value="COP9_N"/>
</dbReference>
<evidence type="ECO:0000256" key="2">
    <source>
        <dbReference type="SAM" id="MobiDB-lite"/>
    </source>
</evidence>
<feature type="domain" description="COP9 signalosome complex subunit 3 N-terminal helical repeats" evidence="3">
    <location>
        <begin position="47"/>
        <end position="287"/>
    </location>
</feature>
<dbReference type="Pfam" id="PF22788">
    <property type="entry name" value="COP9_hel_rpt"/>
    <property type="match status" value="1"/>
</dbReference>
<accession>A0A7D8UL25</accession>
<organism evidence="4 5">
    <name type="scientific">Lachnellula cervina</name>
    <dbReference type="NCBI Taxonomy" id="1316786"/>
    <lineage>
        <taxon>Eukaryota</taxon>
        <taxon>Fungi</taxon>
        <taxon>Dikarya</taxon>
        <taxon>Ascomycota</taxon>
        <taxon>Pezizomycotina</taxon>
        <taxon>Leotiomycetes</taxon>
        <taxon>Helotiales</taxon>
        <taxon>Lachnaceae</taxon>
        <taxon>Lachnellula</taxon>
    </lineage>
</organism>
<dbReference type="Proteomes" id="UP000481288">
    <property type="component" value="Unassembled WGS sequence"/>
</dbReference>
<dbReference type="InterPro" id="IPR050756">
    <property type="entry name" value="CSN3"/>
</dbReference>
<name>A0A7D8UL25_9HELO</name>
<dbReference type="GO" id="GO:0006511">
    <property type="term" value="P:ubiquitin-dependent protein catabolic process"/>
    <property type="evidence" value="ECO:0007669"/>
    <property type="project" value="TreeGrafter"/>
</dbReference>
<comment type="caution">
    <text evidence="4">The sequence shown here is derived from an EMBL/GenBank/DDBJ whole genome shotgun (WGS) entry which is preliminary data.</text>
</comment>
<keyword evidence="1" id="KW-0963">Cytoplasm</keyword>
<gene>
    <name evidence="4" type="primary">csn-3</name>
    <name evidence="4" type="ORF">LCER1_G006271</name>
</gene>